<name>A0ABV4NSA7_9GAMM</name>
<gene>
    <name evidence="1" type="ORF">ACCI51_17735</name>
</gene>
<dbReference type="Proteomes" id="UP001569414">
    <property type="component" value="Unassembled WGS sequence"/>
</dbReference>
<evidence type="ECO:0000313" key="1">
    <source>
        <dbReference type="EMBL" id="MFA0792383.1"/>
    </source>
</evidence>
<dbReference type="EMBL" id="JBGMEL010000024">
    <property type="protein sequence ID" value="MFA0792383.1"/>
    <property type="molecule type" value="Genomic_DNA"/>
</dbReference>
<proteinExistence type="predicted"/>
<reference evidence="1 2" key="1">
    <citation type="submission" date="2024-08" db="EMBL/GenBank/DDBJ databases">
        <authorList>
            <person name="Ishaq N."/>
        </authorList>
    </citation>
    <scope>NUCLEOTIDE SEQUENCE [LARGE SCALE GENOMIC DNA]</scope>
    <source>
        <strain evidence="1 2">JCM 30400</strain>
    </source>
</reference>
<sequence length="92" mass="10669">MKYILLLSVLVVVLIVLFRRQNNKPVSLSANEVIELLESWHGDKIDWEARDYFESCKIENPDLEAVRLKCLAIDVIGSPYLFQPEKHNKLLS</sequence>
<organism evidence="1 2">
    <name type="scientific">Microbulbifer echini</name>
    <dbReference type="NCBI Taxonomy" id="1529067"/>
    <lineage>
        <taxon>Bacteria</taxon>
        <taxon>Pseudomonadati</taxon>
        <taxon>Pseudomonadota</taxon>
        <taxon>Gammaproteobacteria</taxon>
        <taxon>Cellvibrionales</taxon>
        <taxon>Microbulbiferaceae</taxon>
        <taxon>Microbulbifer</taxon>
    </lineage>
</organism>
<keyword evidence="2" id="KW-1185">Reference proteome</keyword>
<comment type="caution">
    <text evidence="1">The sequence shown here is derived from an EMBL/GenBank/DDBJ whole genome shotgun (WGS) entry which is preliminary data.</text>
</comment>
<evidence type="ECO:0000313" key="2">
    <source>
        <dbReference type="Proteomes" id="UP001569414"/>
    </source>
</evidence>
<accession>A0ABV4NSA7</accession>
<dbReference type="RefSeq" id="WP_371844754.1">
    <property type="nucleotide sequence ID" value="NZ_JBGMEL010000024.1"/>
</dbReference>
<protein>
    <submittedName>
        <fullName evidence="1">Uncharacterized protein</fullName>
    </submittedName>
</protein>